<proteinExistence type="predicted"/>
<accession>A0A544U9A5</accession>
<sequence length="320" mass="37201">MSKVDVRVLNDLTESKKRVMTNVVQHLEQREMKKRSWRWQYSVMSIILTVCIGIFLYTQFNGSQEQSASIPTVLDEKFLSFYLGEDPRLNDQKWSDDYTKFRFESFLQVESIYAYARSKGIVPTQEQIDEQLGMLTEEIKNQNEAELAKQLQMLNLTREEFIEQYIKPFSIKLVTTKLLLEQEKDQYKGVNKSIQYLLMERDALNYLEGHYSQEIAALRKKYNIPAGEKGIHSKRGVVVAIKEHEFLVVSNADVSNIGKLSIEDIVQKHGNGTWFPLIDAPTTLSLGDYVEVKYSRDFWDDDSIIRNAVIDSMKILEENN</sequence>
<evidence type="ECO:0000256" key="1">
    <source>
        <dbReference type="SAM" id="Phobius"/>
    </source>
</evidence>
<reference evidence="2 3" key="1">
    <citation type="submission" date="2018-03" db="EMBL/GenBank/DDBJ databases">
        <title>Aerobic endospore-forming bacteria genome sequencing and assembly.</title>
        <authorList>
            <person name="Cavalcante D.A."/>
            <person name="Driks A."/>
            <person name="Putonti C."/>
            <person name="De-Souza M.T."/>
        </authorList>
    </citation>
    <scope>NUCLEOTIDE SEQUENCE [LARGE SCALE GENOMIC DNA]</scope>
    <source>
        <strain evidence="2 3">SDF0037</strain>
    </source>
</reference>
<evidence type="ECO:0000313" key="2">
    <source>
        <dbReference type="EMBL" id="TQR28693.1"/>
    </source>
</evidence>
<organism evidence="2 3">
    <name type="scientific">Lysinibacillus sphaericus</name>
    <name type="common">Bacillus sphaericus</name>
    <dbReference type="NCBI Taxonomy" id="1421"/>
    <lineage>
        <taxon>Bacteria</taxon>
        <taxon>Bacillati</taxon>
        <taxon>Bacillota</taxon>
        <taxon>Bacilli</taxon>
        <taxon>Bacillales</taxon>
        <taxon>Bacillaceae</taxon>
        <taxon>Lysinibacillus</taxon>
    </lineage>
</organism>
<dbReference type="Proteomes" id="UP000317944">
    <property type="component" value="Unassembled WGS sequence"/>
</dbReference>
<keyword evidence="1" id="KW-1133">Transmembrane helix</keyword>
<dbReference type="RefSeq" id="WP_142510460.1">
    <property type="nucleotide sequence ID" value="NZ_SADV01000025.1"/>
</dbReference>
<comment type="caution">
    <text evidence="2">The sequence shown here is derived from an EMBL/GenBank/DDBJ whole genome shotgun (WGS) entry which is preliminary data.</text>
</comment>
<protein>
    <submittedName>
        <fullName evidence="2">Uncharacterized protein</fullName>
    </submittedName>
</protein>
<dbReference type="AlphaFoldDB" id="A0A544U9A5"/>
<feature type="transmembrane region" description="Helical" evidence="1">
    <location>
        <begin position="39"/>
        <end position="57"/>
    </location>
</feature>
<keyword evidence="1" id="KW-0472">Membrane</keyword>
<name>A0A544U9A5_LYSSH</name>
<gene>
    <name evidence="2" type="ORF">C7Y47_20590</name>
</gene>
<keyword evidence="1" id="KW-0812">Transmembrane</keyword>
<evidence type="ECO:0000313" key="3">
    <source>
        <dbReference type="Proteomes" id="UP000317944"/>
    </source>
</evidence>
<dbReference type="OrthoDB" id="2731005at2"/>
<dbReference type="EMBL" id="SADV01000025">
    <property type="protein sequence ID" value="TQR28693.1"/>
    <property type="molecule type" value="Genomic_DNA"/>
</dbReference>